<dbReference type="PROSITE" id="PS51319">
    <property type="entry name" value="TFIIS_N"/>
    <property type="match status" value="1"/>
</dbReference>
<dbReference type="GeneID" id="114808722"/>
<feature type="compositionally biased region" description="Basic and acidic residues" evidence="13">
    <location>
        <begin position="192"/>
        <end position="210"/>
    </location>
</feature>
<keyword evidence="5" id="KW-0010">Activator</keyword>
<dbReference type="GeneTree" id="ENSGT00390000000259"/>
<feature type="compositionally biased region" description="Polar residues" evidence="13">
    <location>
        <begin position="154"/>
        <end position="164"/>
    </location>
</feature>
<evidence type="ECO:0000313" key="16">
    <source>
        <dbReference type="Proteomes" id="UP000002279"/>
    </source>
</evidence>
<dbReference type="InterPro" id="IPR003617">
    <property type="entry name" value="TFIIS/CRSP70_N_sub"/>
</dbReference>
<keyword evidence="7 12" id="KW-0539">Nucleus</keyword>
<comment type="subunit">
    <text evidence="11">Component of the Mediator complex, which is composed of MED1, MED4, MED6, MED7, MED8, MED9, MED10, MED11, MED12, MED13, MED13L, MED14, MED15, MED16, MED17, MED18, MED19, MED20, MED21, MED22, MED23, MED24, MED25, MED26, MED27, MED29, MED30, MED31, CCNC, CDK8 and CDC2L6/CDK11. The MED12, MED13, CCNC and CDK8 subunits form a distinct module termed the CDK8 module. Mediator containing the CDK8 module is less active than Mediator lacking this module in supporting transcriptional activation. Individual preparations of the Mediator complex lacking one or more distinct subunits have been variously termed ARC, CRSP, DRIP, PC2, SMCC and TRAP. Interacts with CEBPB (when not methylated).</text>
</comment>
<dbReference type="Pfam" id="PF15694">
    <property type="entry name" value="Med26_M"/>
    <property type="match status" value="1"/>
</dbReference>
<protein>
    <recommendedName>
        <fullName evidence="3">Mediator of RNA polymerase II transcription subunit 26</fullName>
    </recommendedName>
    <alternativeName>
        <fullName evidence="8">Cofactor required for Sp1 transcriptional activation subunit 7</fullName>
    </alternativeName>
    <alternativeName>
        <fullName evidence="9">Mediator complex subunit 26</fullName>
    </alternativeName>
</protein>
<evidence type="ECO:0000256" key="2">
    <source>
        <dbReference type="ARBA" id="ARBA00009681"/>
    </source>
</evidence>
<feature type="compositionally biased region" description="Polar residues" evidence="13">
    <location>
        <begin position="175"/>
        <end position="188"/>
    </location>
</feature>
<dbReference type="SMART" id="SM00509">
    <property type="entry name" value="TFS2N"/>
    <property type="match status" value="1"/>
</dbReference>
<evidence type="ECO:0000256" key="3">
    <source>
        <dbReference type="ARBA" id="ARBA00019686"/>
    </source>
</evidence>
<dbReference type="PANTHER" id="PTHR15201:SF1">
    <property type="entry name" value="MEDIATOR OF RNA POLYMERASE II TRANSCRIPTION SUBUNIT 26"/>
    <property type="match status" value="1"/>
</dbReference>
<comment type="function">
    <text evidence="10">Component of the Mediator complex, a coactivator involved in the regulated transcription of nearly all RNA polymerase II-dependent genes. Mediator functions as a bridge to convey information from gene-specific regulatory proteins to the basal RNA polymerase II transcription machinery. Mediator is recruited to promoters by direct interactions with regulatory proteins and serves as a scaffold for the assembly of a functional pre-initiation complex with RNA polymerase II and the general transcription factors.</text>
</comment>
<dbReference type="InParanoid" id="A0A6I8PHF7"/>
<keyword evidence="16" id="KW-1185">Reference proteome</keyword>
<reference evidence="15" key="2">
    <citation type="submission" date="2025-09" db="UniProtKB">
        <authorList>
            <consortium name="Ensembl"/>
        </authorList>
    </citation>
    <scope>IDENTIFICATION</scope>
    <source>
        <strain evidence="15">Glennie</strain>
    </source>
</reference>
<proteinExistence type="inferred from homology"/>
<evidence type="ECO:0000256" key="10">
    <source>
        <dbReference type="ARBA" id="ARBA00057523"/>
    </source>
</evidence>
<accession>A0A6I8PHF7</accession>
<dbReference type="Proteomes" id="UP000002279">
    <property type="component" value="Unplaced"/>
</dbReference>
<dbReference type="OMA" id="RTQNRIC"/>
<dbReference type="Bgee" id="ENSOANG00000047701">
    <property type="expression patterns" value="Expressed in testis"/>
</dbReference>
<evidence type="ECO:0000259" key="14">
    <source>
        <dbReference type="PROSITE" id="PS51319"/>
    </source>
</evidence>
<evidence type="ECO:0000256" key="4">
    <source>
        <dbReference type="ARBA" id="ARBA00023015"/>
    </source>
</evidence>
<dbReference type="GO" id="GO:0003712">
    <property type="term" value="F:transcription coregulator activity"/>
    <property type="evidence" value="ECO:0000318"/>
    <property type="project" value="GO_Central"/>
</dbReference>
<dbReference type="PANTHER" id="PTHR15201">
    <property type="entry name" value="CRSP70"/>
    <property type="match status" value="1"/>
</dbReference>
<gene>
    <name evidence="15" type="primary">LOC114808722</name>
</gene>
<keyword evidence="4" id="KW-0805">Transcription regulation</keyword>
<dbReference type="Pfam" id="PF08711">
    <property type="entry name" value="Med26"/>
    <property type="match status" value="1"/>
</dbReference>
<evidence type="ECO:0000256" key="8">
    <source>
        <dbReference type="ARBA" id="ARBA00030125"/>
    </source>
</evidence>
<feature type="domain" description="TFIIS N-terminal" evidence="14">
    <location>
        <begin position="10"/>
        <end position="87"/>
    </location>
</feature>
<evidence type="ECO:0000256" key="1">
    <source>
        <dbReference type="ARBA" id="ARBA00004123"/>
    </source>
</evidence>
<dbReference type="AlphaFoldDB" id="A0A6I8PHF7"/>
<dbReference type="Gene3D" id="1.20.930.10">
    <property type="entry name" value="Conserved domain common to transcription factors TFIIS, elongin A, CRSP70"/>
    <property type="match status" value="1"/>
</dbReference>
<dbReference type="InterPro" id="IPR042376">
    <property type="entry name" value="MED26"/>
</dbReference>
<dbReference type="KEGG" id="oaa:114808722"/>
<evidence type="ECO:0000313" key="15">
    <source>
        <dbReference type="Ensembl" id="ENSOANP00000054431.1"/>
    </source>
</evidence>
<feature type="region of interest" description="Disordered" evidence="13">
    <location>
        <begin position="376"/>
        <end position="401"/>
    </location>
</feature>
<dbReference type="Ensembl" id="ENSOANT00000076088.1">
    <property type="protein sequence ID" value="ENSOANP00000054431.1"/>
    <property type="gene ID" value="ENSOANG00000047701.1"/>
</dbReference>
<evidence type="ECO:0000256" key="7">
    <source>
        <dbReference type="ARBA" id="ARBA00023242"/>
    </source>
</evidence>
<evidence type="ECO:0000256" key="5">
    <source>
        <dbReference type="ARBA" id="ARBA00023159"/>
    </source>
</evidence>
<keyword evidence="6" id="KW-0804">Transcription</keyword>
<evidence type="ECO:0000256" key="12">
    <source>
        <dbReference type="PROSITE-ProRule" id="PRU00649"/>
    </source>
</evidence>
<dbReference type="OrthoDB" id="550309at2759"/>
<dbReference type="InterPro" id="IPR035441">
    <property type="entry name" value="TFIIS/LEDGF_dom_sf"/>
</dbReference>
<comment type="subcellular location">
    <subcellularLocation>
        <location evidence="1 12">Nucleus</location>
    </subcellularLocation>
</comment>
<dbReference type="GO" id="GO:0070847">
    <property type="term" value="C:core mediator complex"/>
    <property type="evidence" value="ECO:0000318"/>
    <property type="project" value="GO_Central"/>
</dbReference>
<dbReference type="RefSeq" id="XP_028912377.1">
    <property type="nucleotide sequence ID" value="XM_029056544.1"/>
</dbReference>
<dbReference type="Pfam" id="PF15693">
    <property type="entry name" value="Med26_C"/>
    <property type="match status" value="1"/>
</dbReference>
<evidence type="ECO:0000256" key="13">
    <source>
        <dbReference type="SAM" id="MobiDB-lite"/>
    </source>
</evidence>
<dbReference type="CDD" id="cd00183">
    <property type="entry name" value="TFIIS_I"/>
    <property type="match status" value="1"/>
</dbReference>
<sequence>MTADPASPLRIRDRLLQAIDPESNIHNLVAVLEVISSLEKYPITKEALEETRLGKLINDVRKKTRNEELAKRAKKLLRSWQKLIEPVTSEPVPHLSNPHGSANSGAPNCRQDMLPTTLAGSKLKSMNAIPEVSTPKSVKVRNKEKKIVPREGHQSTPSKVSKANSESLQSSSPSPTTGIRGNSESFPSSLDFKMRPDSENLRTERSENDKYSKIPVNAVKPQPRSPGILKCTSTSPQFRAAVLQQPDNIEETTGQQQTRNLCSFSPTNLKNETFVRQQDVCHVKQSMANLSQRSQVPGLSQVLALSPPLILLPSMAPKAVKLLETSPQSGTVTTQPCRECVSSENFLCHSEQLPFQSTSPNFEVSFHPEESQYGFSPGAIKVDTVDSPSEPANKKKKRYSSRDYSMNLDELVREGGLKPVRLKERKLTFDPMTRRIKPLMQKDSSQSDIPAPIEQPRMERQEQKNILHNPFEQANWKELSRNEMIQTYFNRQNSLLSTSGIQTPGAHYFMSEHLKREENIRKETRMTHAQISKSIPTDPPGLNREVTSNDLRSLWEFYWPGVNGCYDTQGNWYNWTQCISADPHGADSRLNILPYVCLD</sequence>
<reference evidence="15" key="1">
    <citation type="submission" date="2025-08" db="UniProtKB">
        <authorList>
            <consortium name="Ensembl"/>
        </authorList>
    </citation>
    <scope>IDENTIFICATION</scope>
    <source>
        <strain evidence="15">Glennie</strain>
    </source>
</reference>
<evidence type="ECO:0000256" key="9">
    <source>
        <dbReference type="ARBA" id="ARBA00031968"/>
    </source>
</evidence>
<dbReference type="InterPro" id="IPR031416">
    <property type="entry name" value="Med26_C"/>
</dbReference>
<evidence type="ECO:0000256" key="11">
    <source>
        <dbReference type="ARBA" id="ARBA00062177"/>
    </source>
</evidence>
<dbReference type="GO" id="GO:0005654">
    <property type="term" value="C:nucleoplasm"/>
    <property type="evidence" value="ECO:0007669"/>
    <property type="project" value="UniProtKB-ARBA"/>
</dbReference>
<feature type="compositionally biased region" description="Low complexity" evidence="13">
    <location>
        <begin position="165"/>
        <end position="174"/>
    </location>
</feature>
<feature type="region of interest" description="Disordered" evidence="13">
    <location>
        <begin position="89"/>
        <end position="210"/>
    </location>
</feature>
<organism evidence="15 16">
    <name type="scientific">Ornithorhynchus anatinus</name>
    <name type="common">Duckbill platypus</name>
    <dbReference type="NCBI Taxonomy" id="9258"/>
    <lineage>
        <taxon>Eukaryota</taxon>
        <taxon>Metazoa</taxon>
        <taxon>Chordata</taxon>
        <taxon>Craniata</taxon>
        <taxon>Vertebrata</taxon>
        <taxon>Euteleostomi</taxon>
        <taxon>Mammalia</taxon>
        <taxon>Monotremata</taxon>
        <taxon>Ornithorhynchidae</taxon>
        <taxon>Ornithorhynchus</taxon>
    </lineage>
</organism>
<dbReference type="InterPro" id="IPR031417">
    <property type="entry name" value="Med26_Mid"/>
</dbReference>
<dbReference type="GO" id="GO:0010628">
    <property type="term" value="P:positive regulation of gene expression"/>
    <property type="evidence" value="ECO:0000318"/>
    <property type="project" value="GO_Central"/>
</dbReference>
<comment type="similarity">
    <text evidence="2">Belongs to the Mediator complex subunit 26 family.</text>
</comment>
<name>A0A6I8PHF7_ORNAN</name>
<dbReference type="GO" id="GO:0016592">
    <property type="term" value="C:mediator complex"/>
    <property type="evidence" value="ECO:0000318"/>
    <property type="project" value="GO_Central"/>
</dbReference>
<dbReference type="GO" id="GO:0006357">
    <property type="term" value="P:regulation of transcription by RNA polymerase II"/>
    <property type="evidence" value="ECO:0000318"/>
    <property type="project" value="GO_Central"/>
</dbReference>
<dbReference type="SUPFAM" id="SSF47676">
    <property type="entry name" value="Conserved domain common to transcription factors TFIIS, elongin A, CRSP70"/>
    <property type="match status" value="1"/>
</dbReference>
<dbReference type="InterPro" id="IPR017923">
    <property type="entry name" value="TFIIS_N"/>
</dbReference>
<evidence type="ECO:0000256" key="6">
    <source>
        <dbReference type="ARBA" id="ARBA00023163"/>
    </source>
</evidence>
<dbReference type="FunFam" id="1.20.930.10:FF:000008">
    <property type="entry name" value="mediator of RNA polymerase II transcription subunit 26"/>
    <property type="match status" value="1"/>
</dbReference>